<proteinExistence type="predicted"/>
<comment type="caution">
    <text evidence="2">The sequence shown here is derived from an EMBL/GenBank/DDBJ whole genome shotgun (WGS) entry which is preliminary data.</text>
</comment>
<dbReference type="Proteomes" id="UP000288805">
    <property type="component" value="Unassembled WGS sequence"/>
</dbReference>
<evidence type="ECO:0000256" key="1">
    <source>
        <dbReference type="SAM" id="MobiDB-lite"/>
    </source>
</evidence>
<feature type="compositionally biased region" description="Polar residues" evidence="1">
    <location>
        <begin position="48"/>
        <end position="58"/>
    </location>
</feature>
<protein>
    <submittedName>
        <fullName evidence="2">Uncharacterized protein</fullName>
    </submittedName>
</protein>
<sequence length="88" mass="10031">MDAILKIFKWSISPDTLFFESLAKKSLTLMDNLFRRVDKYVILEDDNCPSSNGQNQSRLIRPGDTENDDALTIKSMDIPWSSARTCTT</sequence>
<organism evidence="2 3">
    <name type="scientific">Vitis vinifera</name>
    <name type="common">Grape</name>
    <dbReference type="NCBI Taxonomy" id="29760"/>
    <lineage>
        <taxon>Eukaryota</taxon>
        <taxon>Viridiplantae</taxon>
        <taxon>Streptophyta</taxon>
        <taxon>Embryophyta</taxon>
        <taxon>Tracheophyta</taxon>
        <taxon>Spermatophyta</taxon>
        <taxon>Magnoliopsida</taxon>
        <taxon>eudicotyledons</taxon>
        <taxon>Gunneridae</taxon>
        <taxon>Pentapetalae</taxon>
        <taxon>rosids</taxon>
        <taxon>Vitales</taxon>
        <taxon>Vitaceae</taxon>
        <taxon>Viteae</taxon>
        <taxon>Vitis</taxon>
    </lineage>
</organism>
<evidence type="ECO:0000313" key="2">
    <source>
        <dbReference type="EMBL" id="RVX19426.1"/>
    </source>
</evidence>
<name>A0A438KDY6_VITVI</name>
<gene>
    <name evidence="2" type="ORF">CK203_008518</name>
</gene>
<accession>A0A438KDY6</accession>
<reference evidence="2 3" key="1">
    <citation type="journal article" date="2018" name="PLoS Genet.">
        <title>Population sequencing reveals clonal diversity and ancestral inbreeding in the grapevine cultivar Chardonnay.</title>
        <authorList>
            <person name="Roach M.J."/>
            <person name="Johnson D.L."/>
            <person name="Bohlmann J."/>
            <person name="van Vuuren H.J."/>
            <person name="Jones S.J."/>
            <person name="Pretorius I.S."/>
            <person name="Schmidt S.A."/>
            <person name="Borneman A.R."/>
        </authorList>
    </citation>
    <scope>NUCLEOTIDE SEQUENCE [LARGE SCALE GENOMIC DNA]</scope>
    <source>
        <strain evidence="3">cv. Chardonnay</strain>
        <tissue evidence="2">Leaf</tissue>
    </source>
</reference>
<dbReference type="EMBL" id="QGNW01000009">
    <property type="protein sequence ID" value="RVX19426.1"/>
    <property type="molecule type" value="Genomic_DNA"/>
</dbReference>
<feature type="region of interest" description="Disordered" evidence="1">
    <location>
        <begin position="48"/>
        <end position="67"/>
    </location>
</feature>
<evidence type="ECO:0000313" key="3">
    <source>
        <dbReference type="Proteomes" id="UP000288805"/>
    </source>
</evidence>
<dbReference type="AlphaFoldDB" id="A0A438KDY6"/>